<evidence type="ECO:0000313" key="2">
    <source>
        <dbReference type="Proteomes" id="UP000641206"/>
    </source>
</evidence>
<keyword evidence="2" id="KW-1185">Reference proteome</keyword>
<organism evidence="1 2">
    <name type="scientific">Oceanobacillus neutriphilus</name>
    <dbReference type="NCBI Taxonomy" id="531815"/>
    <lineage>
        <taxon>Bacteria</taxon>
        <taxon>Bacillati</taxon>
        <taxon>Bacillota</taxon>
        <taxon>Bacilli</taxon>
        <taxon>Bacillales</taxon>
        <taxon>Bacillaceae</taxon>
        <taxon>Oceanobacillus</taxon>
    </lineage>
</organism>
<evidence type="ECO:0000313" key="1">
    <source>
        <dbReference type="EMBL" id="GGP07275.1"/>
    </source>
</evidence>
<proteinExistence type="predicted"/>
<protein>
    <submittedName>
        <fullName evidence="1">Uncharacterized protein</fullName>
    </submittedName>
</protein>
<dbReference type="EMBL" id="BMLW01000001">
    <property type="protein sequence ID" value="GGP07275.1"/>
    <property type="molecule type" value="Genomic_DNA"/>
</dbReference>
<dbReference type="RefSeq" id="WP_188732744.1">
    <property type="nucleotide sequence ID" value="NZ_BMLW01000001.1"/>
</dbReference>
<reference evidence="2" key="1">
    <citation type="journal article" date="2019" name="Int. J. Syst. Evol. Microbiol.">
        <title>The Global Catalogue of Microorganisms (GCM) 10K type strain sequencing project: providing services to taxonomists for standard genome sequencing and annotation.</title>
        <authorList>
            <consortium name="The Broad Institute Genomics Platform"/>
            <consortium name="The Broad Institute Genome Sequencing Center for Infectious Disease"/>
            <person name="Wu L."/>
            <person name="Ma J."/>
        </authorList>
    </citation>
    <scope>NUCLEOTIDE SEQUENCE [LARGE SCALE GENOMIC DNA]</scope>
    <source>
        <strain evidence="2">CGMCC 1.7693</strain>
    </source>
</reference>
<comment type="caution">
    <text evidence="1">The sequence shown here is derived from an EMBL/GenBank/DDBJ whole genome shotgun (WGS) entry which is preliminary data.</text>
</comment>
<gene>
    <name evidence="1" type="ORF">GCM10011346_02610</name>
</gene>
<sequence>MFEVDGDTLDLRFNMQKIKTLEVMHKISLMSELSNSRGMLSFYLMEGLFTVGLFNATQEKTVAGKKAQEIFNKLLDEEGYNNLNAIIVGKLQEDLGFLFR</sequence>
<accession>A0ABQ2NMP3</accession>
<name>A0ABQ2NMP3_9BACI</name>
<dbReference type="Proteomes" id="UP000641206">
    <property type="component" value="Unassembled WGS sequence"/>
</dbReference>